<dbReference type="Gene3D" id="3.40.50.300">
    <property type="entry name" value="P-loop containing nucleotide triphosphate hydrolases"/>
    <property type="match status" value="2"/>
</dbReference>
<accession>A0A7K1GNZ6</accession>
<dbReference type="PANTHER" id="PTHR30121">
    <property type="entry name" value="UNCHARACTERIZED PROTEIN YJGR-RELATED"/>
    <property type="match status" value="1"/>
</dbReference>
<dbReference type="SUPFAM" id="SSF52540">
    <property type="entry name" value="P-loop containing nucleoside triphosphate hydrolases"/>
    <property type="match status" value="1"/>
</dbReference>
<dbReference type="InterPro" id="IPR051162">
    <property type="entry name" value="T4SS_component"/>
</dbReference>
<dbReference type="AlphaFoldDB" id="A0A7K1GNZ6"/>
<comment type="caution">
    <text evidence="2">The sequence shown here is derived from an EMBL/GenBank/DDBJ whole genome shotgun (WGS) entry which is preliminary data.</text>
</comment>
<sequence>MKTANFSETILNGYSCKGDFITIGTAKLDNTIQADHFINIPLKTINRHGLIAGATGTGKTKTIQVLSEQLSAKGIPVLMMDIKGDFSGIAQAGTENDFIKNRHAQMNLPFVPQAFPVELMSISEQNGVRLRATLTEFGPILFSRILELNDTQSGIVSLIFKYCDDNQLPLLDLKDFKKTLQYLTNEGKQEIEADYGRISAASTGAIIRRLIELEQQGADLFFGEPAFDIADLMRVNDQGQGYINILRLTDIQDKPKLFSTFMLNLLAQVYSQMPEQGDSGQPELVIFIDEAHLIFNEASKTLLNQIETIIKLIRSKGIGIYFITQTPTDIPSGVLSQLGLKIQHALRAFTEKDRKAIKTASENFPSTEFYTTNEIITQLGTGDALVTALNEKGIPTPLAVCALRAPMSRMDILSPAEINTIISHSKLTKKYNEYFDRESAYEILTAKLNQLENEKTQTKKPTNKTIEKSESSELTKGILKVVTSATFIRGAFGILSKILNSKGRK</sequence>
<feature type="domain" description="Helicase HerA-like C-terminal" evidence="1">
    <location>
        <begin position="34"/>
        <end position="470"/>
    </location>
</feature>
<gene>
    <name evidence="2" type="ORF">GJV77_09345</name>
</gene>
<keyword evidence="3" id="KW-1185">Reference proteome</keyword>
<reference evidence="2 3" key="1">
    <citation type="journal article" date="2006" name="Int. J. Syst. Evol. Microbiol.">
        <title>Myroides pelagicus sp. nov., isolated from seawater in Thailand.</title>
        <authorList>
            <person name="Yoon J."/>
            <person name="Maneerat S."/>
            <person name="Kawai F."/>
            <person name="Yokota A."/>
        </authorList>
    </citation>
    <scope>NUCLEOTIDE SEQUENCE [LARGE SCALE GENOMIC DNA]</scope>
    <source>
        <strain evidence="2 3">SM1T</strain>
    </source>
</reference>
<dbReference type="RefSeq" id="WP_155036101.1">
    <property type="nucleotide sequence ID" value="NZ_JAYMMG010000020.1"/>
</dbReference>
<evidence type="ECO:0000259" key="1">
    <source>
        <dbReference type="Pfam" id="PF05872"/>
    </source>
</evidence>
<dbReference type="Pfam" id="PF05872">
    <property type="entry name" value="HerA_C"/>
    <property type="match status" value="1"/>
</dbReference>
<evidence type="ECO:0000313" key="2">
    <source>
        <dbReference type="EMBL" id="MTH30113.1"/>
    </source>
</evidence>
<organism evidence="2 3">
    <name type="scientific">Myroides pelagicus</name>
    <dbReference type="NCBI Taxonomy" id="270914"/>
    <lineage>
        <taxon>Bacteria</taxon>
        <taxon>Pseudomonadati</taxon>
        <taxon>Bacteroidota</taxon>
        <taxon>Flavobacteriia</taxon>
        <taxon>Flavobacteriales</taxon>
        <taxon>Flavobacteriaceae</taxon>
        <taxon>Myroides</taxon>
    </lineage>
</organism>
<dbReference type="Proteomes" id="UP000488936">
    <property type="component" value="Unassembled WGS sequence"/>
</dbReference>
<dbReference type="InterPro" id="IPR027417">
    <property type="entry name" value="P-loop_NTPase"/>
</dbReference>
<evidence type="ECO:0000313" key="3">
    <source>
        <dbReference type="Proteomes" id="UP000488936"/>
    </source>
</evidence>
<dbReference type="InterPro" id="IPR033186">
    <property type="entry name" value="HerA_C"/>
</dbReference>
<dbReference type="EMBL" id="WMJY01000019">
    <property type="protein sequence ID" value="MTH30113.1"/>
    <property type="molecule type" value="Genomic_DNA"/>
</dbReference>
<name>A0A7K1GNZ6_9FLAO</name>
<proteinExistence type="predicted"/>
<protein>
    <submittedName>
        <fullName evidence="2">DUF853 family protein</fullName>
    </submittedName>
</protein>
<dbReference type="PANTHER" id="PTHR30121:SF6">
    <property type="entry name" value="SLR6007 PROTEIN"/>
    <property type="match status" value="1"/>
</dbReference>
<dbReference type="OrthoDB" id="9758751at2"/>